<evidence type="ECO:0000256" key="1">
    <source>
        <dbReference type="SAM" id="Phobius"/>
    </source>
</evidence>
<feature type="transmembrane region" description="Helical" evidence="1">
    <location>
        <begin position="162"/>
        <end position="182"/>
    </location>
</feature>
<sequence length="324" mass="37048">MMKKCFFNFLVLIAISTCFTLKAEAQNISVEAKLDQQTIRIGDQTKLRLIVHQPVKEKVNFPKLADTLIGKVQILSSRIDTVFDKKDRNLATVTQSFVITSFDQGTYDIPSYSIGSGTGVLKTNPLTLVVQTVQVDTTKAIYDIKQPLAVTYTFWDWLKDHWIWVAVGVLVVLLAGGAIWYFKKQPKVQKLVKEVKPEIPAHTIALNKLQQLRDKKLWQQDAVKQYHSELSDIIREYLEKRYVIKTQEKTTDEIFAALKYMDIANEYRVKLNQVLILADLVKFAKEKPLPVDNELSIENALSFVLKTQQAQVLTQHTEGGREHV</sequence>
<keyword evidence="4" id="KW-1185">Reference proteome</keyword>
<keyword evidence="1" id="KW-1133">Transmembrane helix</keyword>
<dbReference type="RefSeq" id="WP_245845566.1">
    <property type="nucleotide sequence ID" value="NZ_CP022743.1"/>
</dbReference>
<reference evidence="3 4" key="1">
    <citation type="submission" date="2017-08" db="EMBL/GenBank/DDBJ databases">
        <title>Complete genome sequence of Mucilaginibacter sp. strain BJC16-A31.</title>
        <authorList>
            <consortium name="Henan University of Science and Technology"/>
            <person name="You X."/>
        </authorList>
    </citation>
    <scope>NUCLEOTIDE SEQUENCE [LARGE SCALE GENOMIC DNA]</scope>
    <source>
        <strain evidence="3 4">BJC16-A31</strain>
    </source>
</reference>
<dbReference type="Proteomes" id="UP000215002">
    <property type="component" value="Chromosome"/>
</dbReference>
<evidence type="ECO:0000256" key="2">
    <source>
        <dbReference type="SAM" id="SignalP"/>
    </source>
</evidence>
<keyword evidence="2" id="KW-0732">Signal</keyword>
<keyword evidence="1" id="KW-0472">Membrane</keyword>
<feature type="chain" id="PRO_5012940064" evidence="2">
    <location>
        <begin position="26"/>
        <end position="324"/>
    </location>
</feature>
<evidence type="ECO:0000313" key="4">
    <source>
        <dbReference type="Proteomes" id="UP000215002"/>
    </source>
</evidence>
<dbReference type="KEGG" id="muc:MuYL_3200"/>
<dbReference type="EMBL" id="CP022743">
    <property type="protein sequence ID" value="ASU35085.1"/>
    <property type="molecule type" value="Genomic_DNA"/>
</dbReference>
<gene>
    <name evidence="3" type="ORF">MuYL_3200</name>
</gene>
<name>A0A223NYZ8_9SPHI</name>
<organism evidence="3 4">
    <name type="scientific">Mucilaginibacter xinganensis</name>
    <dbReference type="NCBI Taxonomy" id="1234841"/>
    <lineage>
        <taxon>Bacteria</taxon>
        <taxon>Pseudomonadati</taxon>
        <taxon>Bacteroidota</taxon>
        <taxon>Sphingobacteriia</taxon>
        <taxon>Sphingobacteriales</taxon>
        <taxon>Sphingobacteriaceae</taxon>
        <taxon>Mucilaginibacter</taxon>
    </lineage>
</organism>
<accession>A0A223NYZ8</accession>
<proteinExistence type="predicted"/>
<keyword evidence="1" id="KW-0812">Transmembrane</keyword>
<protein>
    <submittedName>
        <fullName evidence="3">Oxygen tolerance</fullName>
    </submittedName>
</protein>
<evidence type="ECO:0000313" key="3">
    <source>
        <dbReference type="EMBL" id="ASU35085.1"/>
    </source>
</evidence>
<feature type="signal peptide" evidence="2">
    <location>
        <begin position="1"/>
        <end position="25"/>
    </location>
</feature>
<dbReference type="AlphaFoldDB" id="A0A223NYZ8"/>